<name>A0A9N9BU61_9GLOM</name>
<proteinExistence type="predicted"/>
<dbReference type="Gene3D" id="2.40.40.10">
    <property type="entry name" value="RlpA-like domain"/>
    <property type="match status" value="1"/>
</dbReference>
<dbReference type="CDD" id="cd22191">
    <property type="entry name" value="DPBB_RlpA_EXP_N-like"/>
    <property type="match status" value="1"/>
</dbReference>
<protein>
    <submittedName>
        <fullName evidence="4">7666_t:CDS:1</fullName>
    </submittedName>
</protein>
<dbReference type="PANTHER" id="PTHR31836:SF28">
    <property type="entry name" value="SRCR DOMAIN-CONTAINING PROTEIN-RELATED"/>
    <property type="match status" value="1"/>
</dbReference>
<reference evidence="4" key="1">
    <citation type="submission" date="2021-06" db="EMBL/GenBank/DDBJ databases">
        <authorList>
            <person name="Kallberg Y."/>
            <person name="Tangrot J."/>
            <person name="Rosling A."/>
        </authorList>
    </citation>
    <scope>NUCLEOTIDE SEQUENCE</scope>
    <source>
        <strain evidence="4">AZ414A</strain>
    </source>
</reference>
<evidence type="ECO:0000259" key="3">
    <source>
        <dbReference type="Pfam" id="PF03330"/>
    </source>
</evidence>
<dbReference type="PANTHER" id="PTHR31836">
    <property type="match status" value="1"/>
</dbReference>
<evidence type="ECO:0000313" key="5">
    <source>
        <dbReference type="Proteomes" id="UP000789706"/>
    </source>
</evidence>
<dbReference type="SUPFAM" id="SSF50685">
    <property type="entry name" value="Barwin-like endoglucanases"/>
    <property type="match status" value="1"/>
</dbReference>
<dbReference type="Proteomes" id="UP000789706">
    <property type="component" value="Unassembled WGS sequence"/>
</dbReference>
<evidence type="ECO:0000256" key="2">
    <source>
        <dbReference type="SAM" id="SignalP"/>
    </source>
</evidence>
<evidence type="ECO:0000313" key="4">
    <source>
        <dbReference type="EMBL" id="CAG8575431.1"/>
    </source>
</evidence>
<dbReference type="AlphaFoldDB" id="A0A9N9BU61"/>
<feature type="signal peptide" evidence="2">
    <location>
        <begin position="1"/>
        <end position="26"/>
    </location>
</feature>
<keyword evidence="1 2" id="KW-0732">Signal</keyword>
<dbReference type="InterPro" id="IPR009009">
    <property type="entry name" value="RlpA-like_DPBB"/>
</dbReference>
<dbReference type="InterPro" id="IPR036908">
    <property type="entry name" value="RlpA-like_sf"/>
</dbReference>
<dbReference type="InterPro" id="IPR051477">
    <property type="entry name" value="Expansin_CellWall"/>
</dbReference>
<organism evidence="4 5">
    <name type="scientific">Diversispora eburnea</name>
    <dbReference type="NCBI Taxonomy" id="1213867"/>
    <lineage>
        <taxon>Eukaryota</taxon>
        <taxon>Fungi</taxon>
        <taxon>Fungi incertae sedis</taxon>
        <taxon>Mucoromycota</taxon>
        <taxon>Glomeromycotina</taxon>
        <taxon>Glomeromycetes</taxon>
        <taxon>Diversisporales</taxon>
        <taxon>Diversisporaceae</taxon>
        <taxon>Diversispora</taxon>
    </lineage>
</organism>
<comment type="caution">
    <text evidence="4">The sequence shown here is derived from an EMBL/GenBank/DDBJ whole genome shotgun (WGS) entry which is preliminary data.</text>
</comment>
<accession>A0A9N9BU61</accession>
<feature type="chain" id="PRO_5040177141" evidence="2">
    <location>
        <begin position="27"/>
        <end position="183"/>
    </location>
</feature>
<dbReference type="OrthoDB" id="623670at2759"/>
<gene>
    <name evidence="4" type="ORF">DEBURN_LOCUS8301</name>
</gene>
<dbReference type="Pfam" id="PF03330">
    <property type="entry name" value="DPBB_1"/>
    <property type="match status" value="1"/>
</dbReference>
<dbReference type="EMBL" id="CAJVPK010001188">
    <property type="protein sequence ID" value="CAG8575431.1"/>
    <property type="molecule type" value="Genomic_DNA"/>
</dbReference>
<evidence type="ECO:0000256" key="1">
    <source>
        <dbReference type="ARBA" id="ARBA00022729"/>
    </source>
</evidence>
<sequence length="183" mass="19725">MISFQKSVVLFFAFALVVLMLESASATSISFRAIAKRGKKPKPISDTNTTVGFTPVHIENGVWIGDTKGDCTFYSIGLGACGTYNTDAEMVYAMNWEMFDQGTPAGNPNNNPNCGTFAEVSRKVGNIVKKVIVKCVDRCHGCQFGDVDLSSTAFNQLGHPDEGRFKVDVKFLGSNVPVASPTP</sequence>
<feature type="domain" description="RlpA-like protein double-psi beta-barrel" evidence="3">
    <location>
        <begin position="112"/>
        <end position="168"/>
    </location>
</feature>
<keyword evidence="5" id="KW-1185">Reference proteome</keyword>